<reference evidence="2" key="1">
    <citation type="submission" date="2017-02" db="EMBL/GenBank/DDBJ databases">
        <authorList>
            <person name="Varghese N."/>
            <person name="Submissions S."/>
        </authorList>
    </citation>
    <scope>NUCLEOTIDE SEQUENCE [LARGE SCALE GENOMIC DNA]</scope>
    <source>
        <strain evidence="2">DSM 15739</strain>
    </source>
</reference>
<dbReference type="NCBIfam" id="TIGR02328">
    <property type="entry name" value="TIGR02328 family protein"/>
    <property type="match status" value="1"/>
</dbReference>
<sequence length="121" mass="14601">MRLWHEKIIPLLPRNQLLGQHRECCALRGNGWGKKHETVDYVFLYTPYHLYQYHLLVMNEMEQRGYNVSQEWKDKNYRGKNAKEYQNLKEESINNPIYKEHNDSYLSECLKNLEAKGIQNL</sequence>
<dbReference type="InterPro" id="IPR004260">
    <property type="entry name" value="Pyr-dimer_DNA_glycosylase"/>
</dbReference>
<proteinExistence type="predicted"/>
<evidence type="ECO:0000313" key="2">
    <source>
        <dbReference type="Proteomes" id="UP000189941"/>
    </source>
</evidence>
<name>A0A1T4MPR9_9LACT</name>
<dbReference type="Pfam" id="PF03013">
    <property type="entry name" value="Pyr_excise"/>
    <property type="match status" value="1"/>
</dbReference>
<accession>A0A1T4MPR9</accession>
<dbReference type="EMBL" id="FUWO01000013">
    <property type="protein sequence ID" value="SJZ68728.1"/>
    <property type="molecule type" value="Genomic_DNA"/>
</dbReference>
<keyword evidence="2" id="KW-1185">Reference proteome</keyword>
<evidence type="ECO:0000313" key="1">
    <source>
        <dbReference type="EMBL" id="SJZ68728.1"/>
    </source>
</evidence>
<dbReference type="RefSeq" id="WP_078756212.1">
    <property type="nucleotide sequence ID" value="NZ_FUWO01000013.1"/>
</dbReference>
<dbReference type="InterPro" id="IPR012650">
    <property type="entry name" value="CHP02328"/>
</dbReference>
<dbReference type="AlphaFoldDB" id="A0A1T4MPR9"/>
<dbReference type="OrthoDB" id="360137at2"/>
<keyword evidence="1" id="KW-0456">Lyase</keyword>
<dbReference type="STRING" id="1121925.SAMN02746011_01495"/>
<gene>
    <name evidence="1" type="ORF">SAMN02746011_01495</name>
</gene>
<dbReference type="Proteomes" id="UP000189941">
    <property type="component" value="Unassembled WGS sequence"/>
</dbReference>
<organism evidence="1 2">
    <name type="scientific">Globicatella sulfidifaciens DSM 15739</name>
    <dbReference type="NCBI Taxonomy" id="1121925"/>
    <lineage>
        <taxon>Bacteria</taxon>
        <taxon>Bacillati</taxon>
        <taxon>Bacillota</taxon>
        <taxon>Bacilli</taxon>
        <taxon>Lactobacillales</taxon>
        <taxon>Aerococcaceae</taxon>
        <taxon>Globicatella</taxon>
    </lineage>
</organism>
<protein>
    <submittedName>
        <fullName evidence="1">Pyrimidine dimer DNA glycosylase /DNA-(Apurinic or apyrimidinic site) lyase</fullName>
    </submittedName>
</protein>
<dbReference type="GO" id="GO:0016829">
    <property type="term" value="F:lyase activity"/>
    <property type="evidence" value="ECO:0007669"/>
    <property type="project" value="UniProtKB-KW"/>
</dbReference>